<proteinExistence type="predicted"/>
<sequence>MPIILIVFAAALATMGLAFLLPDLIGRKPKANNHGSKTEQRVRPAVGSYVLLAEPSGYLEYEFGAVPGSIGIVVRHSRSGVDDTGVLVHWLTKPDDLVHQDLAALEAARIHGVRCELEELAFFEPMPAVRAQRKPLTKEH</sequence>
<name>A0ABV9B4S8_9ACTN</name>
<accession>A0ABV9B4S8</accession>
<evidence type="ECO:0000313" key="2">
    <source>
        <dbReference type="Proteomes" id="UP001595839"/>
    </source>
</evidence>
<dbReference type="Proteomes" id="UP001595839">
    <property type="component" value="Unassembled WGS sequence"/>
</dbReference>
<organism evidence="1 2">
    <name type="scientific">Streptomyces vulcanius</name>
    <dbReference type="NCBI Taxonomy" id="1441876"/>
    <lineage>
        <taxon>Bacteria</taxon>
        <taxon>Bacillati</taxon>
        <taxon>Actinomycetota</taxon>
        <taxon>Actinomycetes</taxon>
        <taxon>Kitasatosporales</taxon>
        <taxon>Streptomycetaceae</taxon>
        <taxon>Streptomyces</taxon>
    </lineage>
</organism>
<evidence type="ECO:0000313" key="1">
    <source>
        <dbReference type="EMBL" id="MFC4506664.1"/>
    </source>
</evidence>
<dbReference type="RefSeq" id="WP_381184872.1">
    <property type="nucleotide sequence ID" value="NZ_JBHSFK010000046.1"/>
</dbReference>
<dbReference type="EMBL" id="JBHSFK010000046">
    <property type="protein sequence ID" value="MFC4506664.1"/>
    <property type="molecule type" value="Genomic_DNA"/>
</dbReference>
<gene>
    <name evidence="1" type="ORF">ACFPIH_45695</name>
</gene>
<keyword evidence="2" id="KW-1185">Reference proteome</keyword>
<comment type="caution">
    <text evidence="1">The sequence shown here is derived from an EMBL/GenBank/DDBJ whole genome shotgun (WGS) entry which is preliminary data.</text>
</comment>
<protein>
    <submittedName>
        <fullName evidence="1">Uncharacterized protein</fullName>
    </submittedName>
</protein>
<reference evidence="2" key="1">
    <citation type="journal article" date="2019" name="Int. J. Syst. Evol. Microbiol.">
        <title>The Global Catalogue of Microorganisms (GCM) 10K type strain sequencing project: providing services to taxonomists for standard genome sequencing and annotation.</title>
        <authorList>
            <consortium name="The Broad Institute Genomics Platform"/>
            <consortium name="The Broad Institute Genome Sequencing Center for Infectious Disease"/>
            <person name="Wu L."/>
            <person name="Ma J."/>
        </authorList>
    </citation>
    <scope>NUCLEOTIDE SEQUENCE [LARGE SCALE GENOMIC DNA]</scope>
    <source>
        <strain evidence="2">CGMCC 4.7177</strain>
    </source>
</reference>